<evidence type="ECO:0000256" key="7">
    <source>
        <dbReference type="RuleBase" id="RU004326"/>
    </source>
</evidence>
<dbReference type="PANTHER" id="PTHR42946">
    <property type="entry name" value="PHOSPHOHEXOSE MUTASE"/>
    <property type="match status" value="1"/>
</dbReference>
<dbReference type="InterPro" id="IPR005846">
    <property type="entry name" value="A-D-PHexomutase_a/b/a-III"/>
</dbReference>
<dbReference type="InterPro" id="IPR036900">
    <property type="entry name" value="A-D-PHexomutase_C_sf"/>
</dbReference>
<evidence type="ECO:0000313" key="13">
    <source>
        <dbReference type="EMBL" id="WPX08556.1"/>
    </source>
</evidence>
<protein>
    <recommendedName>
        <fullName evidence="6 8">Phosphoglucosamine mutase</fullName>
        <ecNumber evidence="6 8">5.4.2.10</ecNumber>
    </recommendedName>
</protein>
<evidence type="ECO:0000256" key="8">
    <source>
        <dbReference type="RuleBase" id="RU004327"/>
    </source>
</evidence>
<evidence type="ECO:0000259" key="9">
    <source>
        <dbReference type="Pfam" id="PF00408"/>
    </source>
</evidence>
<comment type="similarity">
    <text evidence="1 6 7">Belongs to the phosphohexose mutase family.</text>
</comment>
<dbReference type="Pfam" id="PF02878">
    <property type="entry name" value="PGM_PMM_I"/>
    <property type="match status" value="1"/>
</dbReference>
<dbReference type="InterPro" id="IPR005844">
    <property type="entry name" value="A-D-PHexomutase_a/b/a-I"/>
</dbReference>
<feature type="domain" description="Alpha-D-phosphohexomutase alpha/beta/alpha" evidence="12">
    <location>
        <begin position="258"/>
        <end position="370"/>
    </location>
</feature>
<sequence>MGKLFGTDGVRGVANKELTCELAFDLGRAGAYVLTETKQKPKILIGKDTRISCDMLEAALCAGLTSVGADVYLAGVITTPAIAHLVKSHGFDAGIMISASHNPYEFNGIKFFNSQGFKLSDQIEEKIEDIILNKKWDEVPHAQFDAIGRVNRVDLKKDYQEYLKSTLDGASFKGLKIVIDCANGAAYKIAPQVFEDLGAEVVVINNQPDGTNINKECGSTHLKMLQQEVVKNKADFGIAYDGDADRTLFVDEEGSIVDGDKIMLLLAQNLKQQGRLSRNTLVVTVMSNMGLFVAAKELGIDLEVTKVGDRYVLEKMLEGGYSIGGEQSGHIILLDFATTGDGILTSLQLTKLICQSGKKLSELAKVMKVYPQVLVNARVENGKKDLYSKDPVILEAIKKVEEKLNGKGRVLIRPSGTEPLIRVMIEGEDYEEIKKDAEALASLIESRLSKKFLS</sequence>
<reference evidence="13 14" key="1">
    <citation type="submission" date="2023-12" db="EMBL/GenBank/DDBJ databases">
        <authorList>
            <person name="Manesh M.J.H."/>
            <person name="Bing R.G."/>
            <person name="Willard D.J."/>
            <person name="Kelly R.M."/>
        </authorList>
    </citation>
    <scope>NUCLEOTIDE SEQUENCE [LARGE SCALE GENOMIC DNA]</scope>
    <source>
        <strain evidence="13 14">DSM 8977</strain>
    </source>
</reference>
<feature type="binding site" description="via phosphate group" evidence="6">
    <location>
        <position position="100"/>
    </location>
    <ligand>
        <name>Mg(2+)</name>
        <dbReference type="ChEBI" id="CHEBI:18420"/>
    </ligand>
</feature>
<comment type="cofactor">
    <cofactor evidence="6">
        <name>Mg(2+)</name>
        <dbReference type="ChEBI" id="CHEBI:18420"/>
    </cofactor>
    <text evidence="6">Binds 1 Mg(2+) ion per subunit.</text>
</comment>
<dbReference type="RefSeq" id="WP_045175819.1">
    <property type="nucleotide sequence ID" value="NZ_CP139957.1"/>
</dbReference>
<dbReference type="EMBL" id="CP139957">
    <property type="protein sequence ID" value="WPX08556.1"/>
    <property type="molecule type" value="Genomic_DNA"/>
</dbReference>
<dbReference type="Pfam" id="PF00408">
    <property type="entry name" value="PGM_PMM_IV"/>
    <property type="match status" value="1"/>
</dbReference>
<evidence type="ECO:0000256" key="3">
    <source>
        <dbReference type="ARBA" id="ARBA00022723"/>
    </source>
</evidence>
<evidence type="ECO:0000259" key="12">
    <source>
        <dbReference type="Pfam" id="PF02880"/>
    </source>
</evidence>
<proteinExistence type="inferred from homology"/>
<dbReference type="CDD" id="cd05802">
    <property type="entry name" value="GlmM"/>
    <property type="match status" value="1"/>
</dbReference>
<dbReference type="HAMAP" id="MF_01554_B">
    <property type="entry name" value="GlmM_B"/>
    <property type="match status" value="1"/>
</dbReference>
<keyword evidence="3 6" id="KW-0479">Metal-binding</keyword>
<evidence type="ECO:0000259" key="10">
    <source>
        <dbReference type="Pfam" id="PF02878"/>
    </source>
</evidence>
<evidence type="ECO:0000256" key="6">
    <source>
        <dbReference type="HAMAP-Rule" id="MF_01554"/>
    </source>
</evidence>
<dbReference type="NCBIfam" id="NF008139">
    <property type="entry name" value="PRK10887.1"/>
    <property type="match status" value="1"/>
</dbReference>
<name>A0ABZ0TYL2_9FIRM</name>
<gene>
    <name evidence="6 13" type="primary">glmM</name>
    <name evidence="13" type="ORF">SOJ16_002452</name>
</gene>
<comment type="function">
    <text evidence="6 8">Catalyzes the conversion of glucosamine-6-phosphate to glucosamine-1-phosphate.</text>
</comment>
<feature type="domain" description="Alpha-D-phosphohexomutase alpha/beta/alpha" evidence="11">
    <location>
        <begin position="158"/>
        <end position="254"/>
    </location>
</feature>
<feature type="binding site" evidence="6">
    <location>
        <position position="243"/>
    </location>
    <ligand>
        <name>Mg(2+)</name>
        <dbReference type="ChEBI" id="CHEBI:18420"/>
    </ligand>
</feature>
<dbReference type="InterPro" id="IPR005845">
    <property type="entry name" value="A-D-PHexomutase_a/b/a-II"/>
</dbReference>
<organism evidence="13 14">
    <name type="scientific">Anaerocellum danielii</name>
    <dbReference type="NCBI Taxonomy" id="1387557"/>
    <lineage>
        <taxon>Bacteria</taxon>
        <taxon>Bacillati</taxon>
        <taxon>Bacillota</taxon>
        <taxon>Bacillota incertae sedis</taxon>
        <taxon>Caldicellulosiruptorales</taxon>
        <taxon>Caldicellulosiruptoraceae</taxon>
        <taxon>Anaerocellum</taxon>
    </lineage>
</organism>
<dbReference type="PROSITE" id="PS00710">
    <property type="entry name" value="PGM_PMM"/>
    <property type="match status" value="1"/>
</dbReference>
<dbReference type="PANTHER" id="PTHR42946:SF1">
    <property type="entry name" value="PHOSPHOGLUCOMUTASE (ALPHA-D-GLUCOSE-1,6-BISPHOSPHATE-DEPENDENT)"/>
    <property type="match status" value="1"/>
</dbReference>
<evidence type="ECO:0000256" key="5">
    <source>
        <dbReference type="ARBA" id="ARBA00023235"/>
    </source>
</evidence>
<dbReference type="SUPFAM" id="SSF55957">
    <property type="entry name" value="Phosphoglucomutase, C-terminal domain"/>
    <property type="match status" value="1"/>
</dbReference>
<keyword evidence="5 6" id="KW-0413">Isomerase</keyword>
<evidence type="ECO:0000259" key="11">
    <source>
        <dbReference type="Pfam" id="PF02879"/>
    </source>
</evidence>
<dbReference type="Proteomes" id="UP001322744">
    <property type="component" value="Chromosome"/>
</dbReference>
<accession>A0ABZ0TYL2</accession>
<evidence type="ECO:0000256" key="2">
    <source>
        <dbReference type="ARBA" id="ARBA00022553"/>
    </source>
</evidence>
<evidence type="ECO:0000313" key="14">
    <source>
        <dbReference type="Proteomes" id="UP001322744"/>
    </source>
</evidence>
<feature type="domain" description="Alpha-D-phosphohexomutase C-terminal" evidence="9">
    <location>
        <begin position="374"/>
        <end position="441"/>
    </location>
</feature>
<evidence type="ECO:0000256" key="1">
    <source>
        <dbReference type="ARBA" id="ARBA00010231"/>
    </source>
</evidence>
<evidence type="ECO:0000256" key="4">
    <source>
        <dbReference type="ARBA" id="ARBA00022842"/>
    </source>
</evidence>
<dbReference type="Pfam" id="PF02880">
    <property type="entry name" value="PGM_PMM_III"/>
    <property type="match status" value="1"/>
</dbReference>
<dbReference type="InterPro" id="IPR016055">
    <property type="entry name" value="A-D-PHexomutase_a/b/a-I/II/III"/>
</dbReference>
<dbReference type="Gene3D" id="3.40.120.10">
    <property type="entry name" value="Alpha-D-Glucose-1,6-Bisphosphate, subunit A, domain 3"/>
    <property type="match status" value="3"/>
</dbReference>
<dbReference type="GO" id="GO:0008966">
    <property type="term" value="F:phosphoglucosamine mutase activity"/>
    <property type="evidence" value="ECO:0007669"/>
    <property type="project" value="UniProtKB-EC"/>
</dbReference>
<feature type="binding site" evidence="6">
    <location>
        <position position="241"/>
    </location>
    <ligand>
        <name>Mg(2+)</name>
        <dbReference type="ChEBI" id="CHEBI:18420"/>
    </ligand>
</feature>
<keyword evidence="2 6" id="KW-0597">Phosphoprotein</keyword>
<comment type="catalytic activity">
    <reaction evidence="6 8">
        <text>alpha-D-glucosamine 1-phosphate = D-glucosamine 6-phosphate</text>
        <dbReference type="Rhea" id="RHEA:23424"/>
        <dbReference type="ChEBI" id="CHEBI:58516"/>
        <dbReference type="ChEBI" id="CHEBI:58725"/>
        <dbReference type="EC" id="5.4.2.10"/>
    </reaction>
</comment>
<dbReference type="InterPro" id="IPR005841">
    <property type="entry name" value="Alpha-D-phosphohexomutase_SF"/>
</dbReference>
<dbReference type="Gene3D" id="3.30.310.50">
    <property type="entry name" value="Alpha-D-phosphohexomutase, C-terminal domain"/>
    <property type="match status" value="1"/>
</dbReference>
<feature type="binding site" evidence="6">
    <location>
        <position position="245"/>
    </location>
    <ligand>
        <name>Mg(2+)</name>
        <dbReference type="ChEBI" id="CHEBI:18420"/>
    </ligand>
</feature>
<feature type="modified residue" description="Phosphoserine" evidence="6">
    <location>
        <position position="100"/>
    </location>
</feature>
<dbReference type="Pfam" id="PF02879">
    <property type="entry name" value="PGM_PMM_II"/>
    <property type="match status" value="1"/>
</dbReference>
<feature type="active site" description="Phosphoserine intermediate" evidence="6">
    <location>
        <position position="100"/>
    </location>
</feature>
<comment type="PTM">
    <text evidence="6">Activated by phosphorylation.</text>
</comment>
<dbReference type="NCBIfam" id="TIGR01455">
    <property type="entry name" value="glmM"/>
    <property type="match status" value="1"/>
</dbReference>
<keyword evidence="4 6" id="KW-0460">Magnesium</keyword>
<dbReference type="EC" id="5.4.2.10" evidence="6 8"/>
<dbReference type="InterPro" id="IPR006352">
    <property type="entry name" value="GlmM_bact"/>
</dbReference>
<dbReference type="InterPro" id="IPR016066">
    <property type="entry name" value="A-D-PHexomutase_CS"/>
</dbReference>
<dbReference type="InterPro" id="IPR050060">
    <property type="entry name" value="Phosphoglucosamine_mutase"/>
</dbReference>
<dbReference type="SUPFAM" id="SSF53738">
    <property type="entry name" value="Phosphoglucomutase, first 3 domains"/>
    <property type="match status" value="3"/>
</dbReference>
<dbReference type="PRINTS" id="PR00509">
    <property type="entry name" value="PGMPMM"/>
</dbReference>
<keyword evidence="14" id="KW-1185">Reference proteome</keyword>
<feature type="domain" description="Alpha-D-phosphohexomutase alpha/beta/alpha" evidence="10">
    <location>
        <begin position="3"/>
        <end position="135"/>
    </location>
</feature>
<dbReference type="InterPro" id="IPR005843">
    <property type="entry name" value="A-D-PHexomutase_C"/>
</dbReference>